<feature type="compositionally biased region" description="Polar residues" evidence="1">
    <location>
        <begin position="458"/>
        <end position="484"/>
    </location>
</feature>
<feature type="region of interest" description="Disordered" evidence="1">
    <location>
        <begin position="414"/>
        <end position="439"/>
    </location>
</feature>
<dbReference type="InterPro" id="IPR037393">
    <property type="entry name" value="Bud22/SRFB1"/>
</dbReference>
<dbReference type="GO" id="GO:0005634">
    <property type="term" value="C:nucleus"/>
    <property type="evidence" value="ECO:0007669"/>
    <property type="project" value="TreeGrafter"/>
</dbReference>
<dbReference type="Proteomes" id="UP000694556">
    <property type="component" value="Chromosome Z"/>
</dbReference>
<organism evidence="2 3">
    <name type="scientific">Cairina moschata</name>
    <name type="common">Muscovy duck</name>
    <dbReference type="NCBI Taxonomy" id="8855"/>
    <lineage>
        <taxon>Eukaryota</taxon>
        <taxon>Metazoa</taxon>
        <taxon>Chordata</taxon>
        <taxon>Craniata</taxon>
        <taxon>Vertebrata</taxon>
        <taxon>Euteleostomi</taxon>
        <taxon>Archelosauria</taxon>
        <taxon>Archosauria</taxon>
        <taxon>Dinosauria</taxon>
        <taxon>Saurischia</taxon>
        <taxon>Theropoda</taxon>
        <taxon>Coelurosauria</taxon>
        <taxon>Aves</taxon>
        <taxon>Neognathae</taxon>
        <taxon>Galloanserae</taxon>
        <taxon>Anseriformes</taxon>
        <taxon>Anatidae</taxon>
        <taxon>Anatinae</taxon>
        <taxon>Cairina</taxon>
    </lineage>
</organism>
<feature type="compositionally biased region" description="Basic and acidic residues" evidence="1">
    <location>
        <begin position="414"/>
        <end position="429"/>
    </location>
</feature>
<reference evidence="2" key="1">
    <citation type="submission" date="2018-09" db="EMBL/GenBank/DDBJ databases">
        <title>Common duck and Muscovy duck high density SNP chip.</title>
        <authorList>
            <person name="Vignal A."/>
            <person name="Thebault N."/>
            <person name="Warren W.C."/>
        </authorList>
    </citation>
    <scope>NUCLEOTIDE SEQUENCE [LARGE SCALE GENOMIC DNA]</scope>
</reference>
<feature type="region of interest" description="Disordered" evidence="1">
    <location>
        <begin position="311"/>
        <end position="393"/>
    </location>
</feature>
<feature type="compositionally biased region" description="Basic and acidic residues" evidence="1">
    <location>
        <begin position="261"/>
        <end position="283"/>
    </location>
</feature>
<dbReference type="GO" id="GO:0030490">
    <property type="term" value="P:maturation of SSU-rRNA"/>
    <property type="evidence" value="ECO:0007669"/>
    <property type="project" value="TreeGrafter"/>
</dbReference>
<protein>
    <submittedName>
        <fullName evidence="2">Serum response factor binding protein 1</fullName>
    </submittedName>
</protein>
<dbReference type="AlphaFoldDB" id="A0A8C3C003"/>
<feature type="region of interest" description="Disordered" evidence="1">
    <location>
        <begin position="231"/>
        <end position="299"/>
    </location>
</feature>
<feature type="region of interest" description="Disordered" evidence="1">
    <location>
        <begin position="1"/>
        <end position="22"/>
    </location>
</feature>
<evidence type="ECO:0000313" key="3">
    <source>
        <dbReference type="Proteomes" id="UP000694556"/>
    </source>
</evidence>
<feature type="region of interest" description="Disordered" evidence="1">
    <location>
        <begin position="458"/>
        <end position="530"/>
    </location>
</feature>
<reference evidence="2" key="2">
    <citation type="submission" date="2025-08" db="UniProtKB">
        <authorList>
            <consortium name="Ensembl"/>
        </authorList>
    </citation>
    <scope>IDENTIFICATION</scope>
</reference>
<feature type="compositionally biased region" description="Acidic residues" evidence="1">
    <location>
        <begin position="357"/>
        <end position="374"/>
    </location>
</feature>
<dbReference type="PANTHER" id="PTHR23325:SF1">
    <property type="entry name" value="SERUM RESPONSE FACTOR-BINDING PROTEIN 1"/>
    <property type="match status" value="1"/>
</dbReference>
<evidence type="ECO:0000256" key="1">
    <source>
        <dbReference type="SAM" id="MobiDB-lite"/>
    </source>
</evidence>
<evidence type="ECO:0000313" key="2">
    <source>
        <dbReference type="Ensembl" id="ENSCMMP00000012990.1"/>
    </source>
</evidence>
<proteinExistence type="predicted"/>
<dbReference type="GO" id="GO:0030686">
    <property type="term" value="C:90S preribosome"/>
    <property type="evidence" value="ECO:0007669"/>
    <property type="project" value="TreeGrafter"/>
</dbReference>
<accession>A0A8C3C003</accession>
<reference evidence="2" key="3">
    <citation type="submission" date="2025-09" db="UniProtKB">
        <authorList>
            <consortium name="Ensembl"/>
        </authorList>
    </citation>
    <scope>IDENTIFICATION</scope>
</reference>
<dbReference type="PANTHER" id="PTHR23325">
    <property type="entry name" value="SERUM RESPONSE FACTOR-BINDING"/>
    <property type="match status" value="1"/>
</dbReference>
<keyword evidence="3" id="KW-1185">Reference proteome</keyword>
<name>A0A8C3C003_CAIMO</name>
<feature type="compositionally biased region" description="Basic and acidic residues" evidence="1">
    <location>
        <begin position="311"/>
        <end position="321"/>
    </location>
</feature>
<dbReference type="Ensembl" id="ENSCMMT00000014292.1">
    <property type="protein sequence ID" value="ENSCMMP00000012990.1"/>
    <property type="gene ID" value="ENSCMMG00000008243.1"/>
</dbReference>
<sequence>MPPAPPRQTLPATPRHNTAIQGPASILLTSTPRLEEAAGRRGRYDRYDVYWEGRSGERRRGWGGAGRGGRIGTIETRHRAGLQPQSSQPGAAHARGFAWRRRARGPGAMGPVLNLNNEVVKMRKDVKKVRVLTIRRLTRHIGKLKLKKGSEDLKLKNQKRVERLIEEIHAMKEIKPDQVTKLALGKEINFESVCKKPKATASERAIARLATHPLLKHKIAELKAAVKAFKDARQDPNKASPAKKGTPEAQPKSGQHSISSLDERVLKPDQKKQGCEPKTKMDMKIQTNGGAEELGDSESEQKIMEMERTCNPKEFSFKTVERPQFTQNKTGEKLGNKKRKENMNMNKLTAKKKTVSDDSDLEQNSEEEYFDDSTEERFYNQTSDSDSDSSDDFFIGKVKRKKKIMAASDLSLVKDKNKPQENILNKEKNTGSGTVQDLIIEEEKSSTKAKKLESVFCSSLSTTSNQKSQNRGRNTKDQPLQNRRTALFKKEPQLKKQPFAKGSGFKCDSKKPCLEQPLHPSWEASKRRREQISQITAFQGKKIKFDD</sequence>